<accession>A0A8S1Q286</accession>
<name>A0A8S1Q286_9CILI</name>
<evidence type="ECO:0000256" key="2">
    <source>
        <dbReference type="SAM" id="MobiDB-lite"/>
    </source>
</evidence>
<reference evidence="3" key="1">
    <citation type="submission" date="2021-01" db="EMBL/GenBank/DDBJ databases">
        <authorList>
            <consortium name="Genoscope - CEA"/>
            <person name="William W."/>
        </authorList>
    </citation>
    <scope>NUCLEOTIDE SEQUENCE</scope>
</reference>
<dbReference type="OrthoDB" id="309468at2759"/>
<gene>
    <name evidence="3" type="ORF">PSON_ATCC_30995.1.T0940106</name>
</gene>
<keyword evidence="4" id="KW-1185">Reference proteome</keyword>
<comment type="caution">
    <text evidence="3">The sequence shown here is derived from an EMBL/GenBank/DDBJ whole genome shotgun (WGS) entry which is preliminary data.</text>
</comment>
<dbReference type="Proteomes" id="UP000692954">
    <property type="component" value="Unassembled WGS sequence"/>
</dbReference>
<sequence length="810" mass="96124">MRRPQSAQVTKILINRPKDEIIGTRQQLNLLNEEHKKIKTQNMQLKRQLMKYEHIDENLINSQQLLGRTSEQPSIIPTLKYKIRIQQNEINILRQQLQAQQKQMKITSLQELQFQIQQYQEETVQLKSMLDEALNLKNETQKSQYIGYLSKIQELKLEIKQYIQVCEIQQRDIKQLQQQIKLQSDQLQTLYSEKKKIENQFKEPQIQKPQQLENSQTFSKQVVIKDQKRKEDTPEYSMHENTLLSQLLEKDRKINELEENLISLNKIHNVKINQQLQFIEQQNAQLGMKQNIIQNLEQEINKLELQIKDIKLKTQQMMQNKICEDKATQIQHKSKWTIEEIKAILRFRLKRSMIEQKEISNFLLKKGDQRFFSIQSQFQKFPFNLNIEQSYHITMFLLTEESAFGQNILEKDLPQQVLKSRIFHLLPSYELLTIEEEGQLFQCMSRKLINKINQLQDSVKQIKRIEKSNIKEGFCLPKQLLEAFTLILDNCFSEKEAEYLFQLNFEINKSPILINISRLVNLFQMKPKSGINKVQKELSLFPSTLLFSYNKEAIIKPKRPSLLLNQNVSPKQNLAGQHKTLKLNQAFSVIDIVPIIKKKPIFSISSILQIQLGKPKKKQIFKPDFTQTDEIELSNQKTVKYLGINQIIQLSWIHFNKKTDASVTCTKNQMAITKQIQISKNFRKEKIEKEIQCNLQQINQIHDSIEERVKQIDNIPKVHQNITIEDDKKQLNKEELIINKQDRLQEQQFQQEQNQKLQQQTQQKNENEQQQFQEQTQTEFKGDQEIEKIVTLYLETVIQNFVINQQELNK</sequence>
<feature type="region of interest" description="Disordered" evidence="2">
    <location>
        <begin position="749"/>
        <end position="778"/>
    </location>
</feature>
<feature type="coiled-coil region" evidence="1">
    <location>
        <begin position="83"/>
        <end position="200"/>
    </location>
</feature>
<dbReference type="AlphaFoldDB" id="A0A8S1Q286"/>
<keyword evidence="1" id="KW-0175">Coiled coil</keyword>
<proteinExistence type="predicted"/>
<evidence type="ECO:0000313" key="3">
    <source>
        <dbReference type="EMBL" id="CAD8109759.1"/>
    </source>
</evidence>
<evidence type="ECO:0000256" key="1">
    <source>
        <dbReference type="SAM" id="Coils"/>
    </source>
</evidence>
<evidence type="ECO:0000313" key="4">
    <source>
        <dbReference type="Proteomes" id="UP000692954"/>
    </source>
</evidence>
<protein>
    <submittedName>
        <fullName evidence="3">Uncharacterized protein</fullName>
    </submittedName>
</protein>
<organism evidence="3 4">
    <name type="scientific">Paramecium sonneborni</name>
    <dbReference type="NCBI Taxonomy" id="65129"/>
    <lineage>
        <taxon>Eukaryota</taxon>
        <taxon>Sar</taxon>
        <taxon>Alveolata</taxon>
        <taxon>Ciliophora</taxon>
        <taxon>Intramacronucleata</taxon>
        <taxon>Oligohymenophorea</taxon>
        <taxon>Peniculida</taxon>
        <taxon>Parameciidae</taxon>
        <taxon>Paramecium</taxon>
    </lineage>
</organism>
<dbReference type="EMBL" id="CAJJDN010000094">
    <property type="protein sequence ID" value="CAD8109759.1"/>
    <property type="molecule type" value="Genomic_DNA"/>
</dbReference>
<feature type="coiled-coil region" evidence="1">
    <location>
        <begin position="240"/>
        <end position="320"/>
    </location>
</feature>